<gene>
    <name evidence="8" type="ORF">COLO4_24360</name>
</gene>
<evidence type="ECO:0000256" key="6">
    <source>
        <dbReference type="SAM" id="MobiDB-lite"/>
    </source>
</evidence>
<dbReference type="PROSITE" id="PS50942">
    <property type="entry name" value="ENTH"/>
    <property type="match status" value="1"/>
</dbReference>
<feature type="compositionally biased region" description="Basic and acidic residues" evidence="6">
    <location>
        <begin position="276"/>
        <end position="292"/>
    </location>
</feature>
<evidence type="ECO:0000259" key="7">
    <source>
        <dbReference type="PROSITE" id="PS50942"/>
    </source>
</evidence>
<dbReference type="FunFam" id="1.25.40.90:FF:000006">
    <property type="entry name" value="Clathrin interactor 1"/>
    <property type="match status" value="1"/>
</dbReference>
<evidence type="ECO:0000313" key="9">
    <source>
        <dbReference type="Proteomes" id="UP000187203"/>
    </source>
</evidence>
<feature type="compositionally biased region" description="Low complexity" evidence="6">
    <location>
        <begin position="322"/>
        <end position="339"/>
    </location>
</feature>
<feature type="compositionally biased region" description="Basic and acidic residues" evidence="6">
    <location>
        <begin position="178"/>
        <end position="246"/>
    </location>
</feature>
<feature type="compositionally biased region" description="Polar residues" evidence="6">
    <location>
        <begin position="689"/>
        <end position="769"/>
    </location>
</feature>
<protein>
    <recommendedName>
        <fullName evidence="7">ENTH domain-containing protein</fullName>
    </recommendedName>
</protein>
<dbReference type="GO" id="GO:0005886">
    <property type="term" value="C:plasma membrane"/>
    <property type="evidence" value="ECO:0007669"/>
    <property type="project" value="TreeGrafter"/>
</dbReference>
<dbReference type="GO" id="GO:0006897">
    <property type="term" value="P:endocytosis"/>
    <property type="evidence" value="ECO:0007669"/>
    <property type="project" value="TreeGrafter"/>
</dbReference>
<evidence type="ECO:0000313" key="8">
    <source>
        <dbReference type="EMBL" id="OMO79632.1"/>
    </source>
</evidence>
<feature type="domain" description="ENTH" evidence="7">
    <location>
        <begin position="18"/>
        <end position="150"/>
    </location>
</feature>
<dbReference type="GO" id="GO:0030276">
    <property type="term" value="F:clathrin binding"/>
    <property type="evidence" value="ECO:0007669"/>
    <property type="project" value="TreeGrafter"/>
</dbReference>
<evidence type="ECO:0000256" key="5">
    <source>
        <dbReference type="ARBA" id="ARBA00023329"/>
    </source>
</evidence>
<dbReference type="Proteomes" id="UP000187203">
    <property type="component" value="Unassembled WGS sequence"/>
</dbReference>
<feature type="compositionally biased region" description="Low complexity" evidence="6">
    <location>
        <begin position="372"/>
        <end position="384"/>
    </location>
</feature>
<dbReference type="SUPFAM" id="SSF48464">
    <property type="entry name" value="ENTH/VHS domain"/>
    <property type="match status" value="1"/>
</dbReference>
<comment type="caution">
    <text evidence="8">The sequence shown here is derived from an EMBL/GenBank/DDBJ whole genome shotgun (WGS) entry which is preliminary data.</text>
</comment>
<keyword evidence="5" id="KW-0968">Cytoplasmic vesicle</keyword>
<keyword evidence="4" id="KW-0333">Golgi apparatus</keyword>
<dbReference type="GO" id="GO:0005794">
    <property type="term" value="C:Golgi apparatus"/>
    <property type="evidence" value="ECO:0007669"/>
    <property type="project" value="UniProtKB-SubCell"/>
</dbReference>
<dbReference type="PANTHER" id="PTHR12276:SF91">
    <property type="entry name" value="CLATHRIN INTERACTOR EPSIN 2-RELATED"/>
    <property type="match status" value="1"/>
</dbReference>
<evidence type="ECO:0000256" key="2">
    <source>
        <dbReference type="ARBA" id="ARBA00004555"/>
    </source>
</evidence>
<feature type="compositionally biased region" description="Basic and acidic residues" evidence="6">
    <location>
        <begin position="311"/>
        <end position="320"/>
    </location>
</feature>
<name>A0A1R3IAK8_9ROSI</name>
<dbReference type="PANTHER" id="PTHR12276">
    <property type="entry name" value="EPSIN/ENT-RELATED"/>
    <property type="match status" value="1"/>
</dbReference>
<feature type="region of interest" description="Disordered" evidence="6">
    <location>
        <begin position="157"/>
        <end position="495"/>
    </location>
</feature>
<feature type="region of interest" description="Disordered" evidence="6">
    <location>
        <begin position="864"/>
        <end position="888"/>
    </location>
</feature>
<dbReference type="OrthoDB" id="4033880at2759"/>
<dbReference type="GO" id="GO:0030125">
    <property type="term" value="C:clathrin vesicle coat"/>
    <property type="evidence" value="ECO:0007669"/>
    <property type="project" value="TreeGrafter"/>
</dbReference>
<dbReference type="Pfam" id="PF01417">
    <property type="entry name" value="ENTH"/>
    <property type="match status" value="1"/>
</dbReference>
<dbReference type="Gene3D" id="1.25.40.90">
    <property type="match status" value="1"/>
</dbReference>
<accession>A0A1R3IAK8</accession>
<evidence type="ECO:0000256" key="3">
    <source>
        <dbReference type="ARBA" id="ARBA00010130"/>
    </source>
</evidence>
<feature type="compositionally biased region" description="Polar residues" evidence="6">
    <location>
        <begin position="557"/>
        <end position="607"/>
    </location>
</feature>
<dbReference type="AlphaFoldDB" id="A0A1R3IAK8"/>
<feature type="compositionally biased region" description="Polar residues" evidence="6">
    <location>
        <begin position="525"/>
        <end position="537"/>
    </location>
</feature>
<dbReference type="CDD" id="cd03571">
    <property type="entry name" value="ENTH"/>
    <property type="match status" value="1"/>
</dbReference>
<organism evidence="8 9">
    <name type="scientific">Corchorus olitorius</name>
    <dbReference type="NCBI Taxonomy" id="93759"/>
    <lineage>
        <taxon>Eukaryota</taxon>
        <taxon>Viridiplantae</taxon>
        <taxon>Streptophyta</taxon>
        <taxon>Embryophyta</taxon>
        <taxon>Tracheophyta</taxon>
        <taxon>Spermatophyta</taxon>
        <taxon>Magnoliopsida</taxon>
        <taxon>eudicotyledons</taxon>
        <taxon>Gunneridae</taxon>
        <taxon>Pentapetalae</taxon>
        <taxon>rosids</taxon>
        <taxon>malvids</taxon>
        <taxon>Malvales</taxon>
        <taxon>Malvaceae</taxon>
        <taxon>Grewioideae</taxon>
        <taxon>Apeibeae</taxon>
        <taxon>Corchorus</taxon>
    </lineage>
</organism>
<proteinExistence type="inferred from homology"/>
<feature type="compositionally biased region" description="Polar residues" evidence="6">
    <location>
        <begin position="340"/>
        <end position="353"/>
    </location>
</feature>
<feature type="compositionally biased region" description="Basic and acidic residues" evidence="6">
    <location>
        <begin position="255"/>
        <end position="264"/>
    </location>
</feature>
<feature type="compositionally biased region" description="Polar residues" evidence="6">
    <location>
        <begin position="776"/>
        <end position="790"/>
    </location>
</feature>
<dbReference type="GO" id="GO:0005768">
    <property type="term" value="C:endosome"/>
    <property type="evidence" value="ECO:0007669"/>
    <property type="project" value="TreeGrafter"/>
</dbReference>
<evidence type="ECO:0000256" key="4">
    <source>
        <dbReference type="ARBA" id="ARBA00023034"/>
    </source>
</evidence>
<dbReference type="EMBL" id="AWUE01018521">
    <property type="protein sequence ID" value="OMO79632.1"/>
    <property type="molecule type" value="Genomic_DNA"/>
</dbReference>
<dbReference type="InterPro" id="IPR013809">
    <property type="entry name" value="ENTH"/>
</dbReference>
<evidence type="ECO:0000256" key="1">
    <source>
        <dbReference type="ARBA" id="ARBA00004132"/>
    </source>
</evidence>
<dbReference type="InterPro" id="IPR008942">
    <property type="entry name" value="ENTH_VHS"/>
</dbReference>
<comment type="similarity">
    <text evidence="3">Belongs to the epsin family.</text>
</comment>
<reference evidence="9" key="1">
    <citation type="submission" date="2013-09" db="EMBL/GenBank/DDBJ databases">
        <title>Corchorus olitorius genome sequencing.</title>
        <authorList>
            <person name="Alam M."/>
            <person name="Haque M.S."/>
            <person name="Islam M.S."/>
            <person name="Emdad E.M."/>
            <person name="Islam M.M."/>
            <person name="Ahmed B."/>
            <person name="Halim A."/>
            <person name="Hossen Q.M.M."/>
            <person name="Hossain M.Z."/>
            <person name="Ahmed R."/>
            <person name="Khan M.M."/>
            <person name="Islam R."/>
            <person name="Rashid M.M."/>
            <person name="Khan S.A."/>
            <person name="Rahman M.S."/>
            <person name="Alam M."/>
            <person name="Yahiya A.S."/>
            <person name="Khan M.S."/>
            <person name="Azam M.S."/>
            <person name="Haque T."/>
            <person name="Lashkar M.Z.H."/>
            <person name="Akhand A.I."/>
            <person name="Morshed G."/>
            <person name="Roy S."/>
            <person name="Uddin K.S."/>
            <person name="Rabeya T."/>
            <person name="Hossain A.S."/>
            <person name="Chowdhury A."/>
            <person name="Snigdha A.R."/>
            <person name="Mortoza M.S."/>
            <person name="Matin S.A."/>
            <person name="Hoque S.M.E."/>
            <person name="Islam M.K."/>
            <person name="Roy D.K."/>
            <person name="Haider R."/>
            <person name="Moosa M.M."/>
            <person name="Elias S.M."/>
            <person name="Hasan A.M."/>
            <person name="Jahan S."/>
            <person name="Shafiuddin M."/>
            <person name="Mahmood N."/>
            <person name="Shommy N.S."/>
        </authorList>
    </citation>
    <scope>NUCLEOTIDE SEQUENCE [LARGE SCALE GENOMIC DNA]</scope>
    <source>
        <strain evidence="9">cv. O-4</strain>
    </source>
</reference>
<comment type="subcellular location">
    <subcellularLocation>
        <location evidence="1">Cytoplasmic vesicle</location>
        <location evidence="1">Clathrin-coated vesicle</location>
    </subcellularLocation>
    <subcellularLocation>
        <location evidence="2">Golgi apparatus</location>
    </subcellularLocation>
</comment>
<dbReference type="SMART" id="SM00273">
    <property type="entry name" value="ENTH"/>
    <property type="match status" value="1"/>
</dbReference>
<dbReference type="STRING" id="93759.A0A1R3IAK8"/>
<feature type="compositionally biased region" description="Polar residues" evidence="6">
    <location>
        <begin position="623"/>
        <end position="673"/>
    </location>
</feature>
<feature type="region of interest" description="Disordered" evidence="6">
    <location>
        <begin position="510"/>
        <end position="790"/>
    </location>
</feature>
<keyword evidence="9" id="KW-1185">Reference proteome</keyword>
<feature type="compositionally biased region" description="Polar residues" evidence="6">
    <location>
        <begin position="397"/>
        <end position="407"/>
    </location>
</feature>
<feature type="compositionally biased region" description="Polar residues" evidence="6">
    <location>
        <begin position="486"/>
        <end position="495"/>
    </location>
</feature>
<sequence>MKKVFDQTVRDLKREVNKKVLKVPGVEQKVLDATSNEPWGPHGSLLADIAMATRNYHEYQMIMAVLWKRINDTGKNWRHVYKALTVLEYLVAHGSERVIDDIREHAYQISTLSDFQYIDSSGRDQGSNVRKKSQSLVVLVNDKERIIEVRQKAAANRDKFRTTSTGGMYRPGSGGYGDKYDYGTREDDQNGYGRDREYGYRDDDRYGRYGDSNSRDGERYGRDYEDRYSRDGYRDDDYRGRSRSVDDYPYGTRSRSSDRERAFDDDGASSRGSGARADDHSQDGRRLERKFSEQNIGAPPSYEEAVSESRSPVHSERDGETSVPAAPRAASPPASNNPNQATSDFGNSASPKNQVEAFDEFDPRGSVSDSLAIVPTTPTTAPAEADTHANSGAAPTFASNQSASDFGNQGFDDPFGDGPFKAIPTSDGVPAQSQTSTSVPSFQSTINQNGETPQPHSVTSDTITDLNFGDSFSPNAYNAPGIASGQPPTNSQFLPQELSVPNQESDILAEILPPGGHADGVASQAAFSVPTSQSAQPGPNIYAQHAQPPANPYGQPGQPSANPYGQPGQPSANPYGQPGQPSVNPYGQPAQPTANPYGQPAQPNANPYGQPALPNANPYGQPAQPNANPYGQPAQPNANPYGQPAQPNANPYGQPAQPNANPYGQPAQPSANPYGQPAHPSANPYGQPAQPSANPYGQPTQPSANNAYGNFNQQTVSMSSQIPGSAAQNSNGGFISQTGSHLPVSSQMATQPQILAGQSSASAPNNSNILGGLLSQPGSNTSMVSQMPPSSTALAIVPQPSRDKFEPKSAVWADTLSRGLVNLNISGPKTNPLADIGVDFDAINRKEKRLEKPAPTAVTSTITMGKAMGSGSGMGRAGASALRSPPNPMMGSGMGMGIGMGMGMGMGGAPAGGMGMGGYGGVQMQTPTGMPGNYNPMMGSGGYSQQPYGGGYR</sequence>
<dbReference type="GO" id="GO:0005543">
    <property type="term" value="F:phospholipid binding"/>
    <property type="evidence" value="ECO:0007669"/>
    <property type="project" value="TreeGrafter"/>
</dbReference>
<feature type="compositionally biased region" description="Polar residues" evidence="6">
    <location>
        <begin position="431"/>
        <end position="476"/>
    </location>
</feature>